<evidence type="ECO:0000313" key="4">
    <source>
        <dbReference type="RefSeq" id="XP_030765540.1"/>
    </source>
</evidence>
<dbReference type="GeneID" id="115889632"/>
<evidence type="ECO:0000313" key="3">
    <source>
        <dbReference type="Proteomes" id="UP000504635"/>
    </source>
</evidence>
<proteinExistence type="predicted"/>
<feature type="compositionally biased region" description="Acidic residues" evidence="1">
    <location>
        <begin position="33"/>
        <end position="43"/>
    </location>
</feature>
<accession>A0A6J2YRX8</accession>
<name>A0A6J2YRX8_SITOR</name>
<dbReference type="KEGG" id="soy:115889632"/>
<keyword evidence="3" id="KW-1185">Reference proteome</keyword>
<protein>
    <submittedName>
        <fullName evidence="4">Uncharacterized protein LOC115889632 isoform X1</fullName>
    </submittedName>
</protein>
<dbReference type="RefSeq" id="XP_030765540.1">
    <property type="nucleotide sequence ID" value="XM_030909680.1"/>
</dbReference>
<sequence length="480" mass="55026">MSGRYLTDRELEEALYEDDDDLCRDYIDRDLESSDEESEVDQGEQEHQDRFFEETENESSSPNSQLEQHESEETMDEDSAEESSDTEGNNDGWYIYSQNGLVVLLIVFLDTIARRRPRPKGIIDQTSSDMVSVSGLTWKPKPITRRRQIAANLMREAPGLKNGINPKLPIEAFRLFFDDDIIDFILQYTNEKLALVKESTPQSAFIQKSRSFEKDEILGYMGFLITAGAYKQNKDPLIDLFSEENLPIYRATFSHSRVQLLQKCMRFDDQATRGIRKEYDNLAAARDIWERVTSKFPDFLAPSESVVIDEELITFHGRCKFRLYTPTKPGKYGIEANVLCDSENYYCFAAEPYAGKVINQPKDYNSGPAVVKRLVALAKLHNSGRNITMDRKFTSLPTANAFLDQNLTVVGTIMSNRKDVPPELRPQSLKDATPGTIRFAFRDREILVSYVPKKKKVVTVLSTQHHNMQVQNDKPEIILY</sequence>
<reference evidence="4" key="1">
    <citation type="submission" date="2025-08" db="UniProtKB">
        <authorList>
            <consortium name="RefSeq"/>
        </authorList>
    </citation>
    <scope>IDENTIFICATION</scope>
    <source>
        <tissue evidence="4">Gonads</tissue>
    </source>
</reference>
<gene>
    <name evidence="4" type="primary">LOC115889632</name>
</gene>
<dbReference type="Pfam" id="PF13843">
    <property type="entry name" value="DDE_Tnp_1_7"/>
    <property type="match status" value="1"/>
</dbReference>
<dbReference type="AlphaFoldDB" id="A0A6J2YRX8"/>
<dbReference type="InParanoid" id="A0A6J2YRX8"/>
<dbReference type="OrthoDB" id="6752459at2759"/>
<feature type="compositionally biased region" description="Acidic residues" evidence="1">
    <location>
        <begin position="73"/>
        <end position="85"/>
    </location>
</feature>
<organism evidence="3 4">
    <name type="scientific">Sitophilus oryzae</name>
    <name type="common">Rice weevil</name>
    <name type="synonym">Curculio oryzae</name>
    <dbReference type="NCBI Taxonomy" id="7048"/>
    <lineage>
        <taxon>Eukaryota</taxon>
        <taxon>Metazoa</taxon>
        <taxon>Ecdysozoa</taxon>
        <taxon>Arthropoda</taxon>
        <taxon>Hexapoda</taxon>
        <taxon>Insecta</taxon>
        <taxon>Pterygota</taxon>
        <taxon>Neoptera</taxon>
        <taxon>Endopterygota</taxon>
        <taxon>Coleoptera</taxon>
        <taxon>Polyphaga</taxon>
        <taxon>Cucujiformia</taxon>
        <taxon>Curculionidae</taxon>
        <taxon>Dryophthorinae</taxon>
        <taxon>Sitophilus</taxon>
    </lineage>
</organism>
<feature type="compositionally biased region" description="Basic and acidic residues" evidence="1">
    <location>
        <begin position="23"/>
        <end position="32"/>
    </location>
</feature>
<dbReference type="Proteomes" id="UP000504635">
    <property type="component" value="Unplaced"/>
</dbReference>
<feature type="region of interest" description="Disordered" evidence="1">
    <location>
        <begin position="16"/>
        <end position="91"/>
    </location>
</feature>
<evidence type="ECO:0000259" key="2">
    <source>
        <dbReference type="Pfam" id="PF13843"/>
    </source>
</evidence>
<dbReference type="PANTHER" id="PTHR46599:SF6">
    <property type="entry name" value="DUAL SPECIFICITY PHOSPHATASE 26"/>
    <property type="match status" value="1"/>
</dbReference>
<dbReference type="PANTHER" id="PTHR46599">
    <property type="entry name" value="PIGGYBAC TRANSPOSABLE ELEMENT-DERIVED PROTEIN 4"/>
    <property type="match status" value="1"/>
</dbReference>
<dbReference type="InterPro" id="IPR029526">
    <property type="entry name" value="PGBD"/>
</dbReference>
<feature type="domain" description="PiggyBac transposable element-derived protein" evidence="2">
    <location>
        <begin position="169"/>
        <end position="471"/>
    </location>
</feature>
<feature type="compositionally biased region" description="Basic and acidic residues" evidence="1">
    <location>
        <begin position="44"/>
        <end position="53"/>
    </location>
</feature>
<evidence type="ECO:0000256" key="1">
    <source>
        <dbReference type="SAM" id="MobiDB-lite"/>
    </source>
</evidence>